<evidence type="ECO:0000313" key="19">
    <source>
        <dbReference type="EMBL" id="TCS33260.1"/>
    </source>
</evidence>
<keyword evidence="8" id="KW-0816">Tricarboxylic acid cycle</keyword>
<evidence type="ECO:0000256" key="4">
    <source>
        <dbReference type="ARBA" id="ARBA00019425"/>
    </source>
</evidence>
<evidence type="ECO:0000256" key="12">
    <source>
        <dbReference type="ARBA" id="ARBA00022982"/>
    </source>
</evidence>
<feature type="transmembrane region" description="Helical" evidence="18">
    <location>
        <begin position="94"/>
        <end position="120"/>
    </location>
</feature>
<feature type="binding site" description="axial binding residue" evidence="17">
    <location>
        <position position="77"/>
    </location>
    <ligand>
        <name>heme</name>
        <dbReference type="ChEBI" id="CHEBI:30413"/>
        <note>ligand shared with second transmembrane subunit</note>
    </ligand>
    <ligandPart>
        <name>Fe</name>
        <dbReference type="ChEBI" id="CHEBI:18248"/>
    </ligandPart>
</feature>
<feature type="transmembrane region" description="Helical" evidence="18">
    <location>
        <begin position="27"/>
        <end position="49"/>
    </location>
</feature>
<dbReference type="GO" id="GO:0006099">
    <property type="term" value="P:tricarboxylic acid cycle"/>
    <property type="evidence" value="ECO:0007669"/>
    <property type="project" value="UniProtKB-UniPathway"/>
</dbReference>
<keyword evidence="7" id="KW-0997">Cell inner membrane</keyword>
<evidence type="ECO:0000256" key="6">
    <source>
        <dbReference type="ARBA" id="ARBA00022475"/>
    </source>
</evidence>
<keyword evidence="15 18" id="KW-0472">Membrane</keyword>
<evidence type="ECO:0000256" key="2">
    <source>
        <dbReference type="ARBA" id="ARBA00004429"/>
    </source>
</evidence>
<evidence type="ECO:0000256" key="1">
    <source>
        <dbReference type="ARBA" id="ARBA00004050"/>
    </source>
</evidence>
<dbReference type="SUPFAM" id="SSF81343">
    <property type="entry name" value="Fumarate reductase respiratory complex transmembrane subunits"/>
    <property type="match status" value="1"/>
</dbReference>
<gene>
    <name evidence="19" type="ORF">EDC30_11712</name>
</gene>
<keyword evidence="13 18" id="KW-1133">Transmembrane helix</keyword>
<feature type="binding site" evidence="16">
    <location>
        <position position="89"/>
    </location>
    <ligand>
        <name>a ubiquinone</name>
        <dbReference type="ChEBI" id="CHEBI:16389"/>
    </ligand>
</feature>
<evidence type="ECO:0000256" key="14">
    <source>
        <dbReference type="ARBA" id="ARBA00023004"/>
    </source>
</evidence>
<evidence type="ECO:0000256" key="3">
    <source>
        <dbReference type="ARBA" id="ARBA00005163"/>
    </source>
</evidence>
<comment type="caution">
    <text evidence="19">The sequence shown here is derived from an EMBL/GenBank/DDBJ whole genome shotgun (WGS) entry which is preliminary data.</text>
</comment>
<proteinExistence type="predicted"/>
<comment type="subcellular location">
    <subcellularLocation>
        <location evidence="2">Cell inner membrane</location>
        <topology evidence="2">Multi-pass membrane protein</topology>
    </subcellularLocation>
</comment>
<evidence type="ECO:0000256" key="17">
    <source>
        <dbReference type="PIRSR" id="PIRSR000169-2"/>
    </source>
</evidence>
<dbReference type="NCBIfam" id="TIGR02968">
    <property type="entry name" value="succ_dehyd_anc"/>
    <property type="match status" value="1"/>
</dbReference>
<evidence type="ECO:0000256" key="5">
    <source>
        <dbReference type="ARBA" id="ARBA00022448"/>
    </source>
</evidence>
<dbReference type="PANTHER" id="PTHR38689:SF1">
    <property type="entry name" value="SUCCINATE DEHYDROGENASE HYDROPHOBIC MEMBRANE ANCHOR SUBUNIT"/>
    <property type="match status" value="1"/>
</dbReference>
<evidence type="ECO:0000256" key="9">
    <source>
        <dbReference type="ARBA" id="ARBA00022617"/>
    </source>
</evidence>
<dbReference type="OrthoDB" id="5612767at2"/>
<evidence type="ECO:0000256" key="10">
    <source>
        <dbReference type="ARBA" id="ARBA00022692"/>
    </source>
</evidence>
<keyword evidence="6" id="KW-1003">Cell membrane</keyword>
<evidence type="ECO:0000256" key="16">
    <source>
        <dbReference type="PIRSR" id="PIRSR000169-1"/>
    </source>
</evidence>
<comment type="cofactor">
    <cofactor evidence="17">
        <name>heme</name>
        <dbReference type="ChEBI" id="CHEBI:30413"/>
    </cofactor>
    <text evidence="17">The heme is bound between the two transmembrane subunits.</text>
</comment>
<keyword evidence="20" id="KW-1185">Reference proteome</keyword>
<dbReference type="RefSeq" id="WP_132260217.1">
    <property type="nucleotide sequence ID" value="NZ_SLZQ01000017.1"/>
</dbReference>
<evidence type="ECO:0000256" key="15">
    <source>
        <dbReference type="ARBA" id="ARBA00023136"/>
    </source>
</evidence>
<dbReference type="PANTHER" id="PTHR38689">
    <property type="entry name" value="SUCCINATE DEHYDROGENASE HYDROPHOBIC MEMBRANE ANCHOR SUBUNIT"/>
    <property type="match status" value="1"/>
</dbReference>
<evidence type="ECO:0000256" key="11">
    <source>
        <dbReference type="ARBA" id="ARBA00022723"/>
    </source>
</evidence>
<dbReference type="UniPathway" id="UPA00223"/>
<dbReference type="GO" id="GO:0017004">
    <property type="term" value="P:cytochrome complex assembly"/>
    <property type="evidence" value="ECO:0007669"/>
    <property type="project" value="TreeGrafter"/>
</dbReference>
<dbReference type="Gene3D" id="1.20.1300.10">
    <property type="entry name" value="Fumarate reductase/succinate dehydrogenase, transmembrane subunit"/>
    <property type="match status" value="1"/>
</dbReference>
<keyword evidence="10 18" id="KW-0812">Transmembrane</keyword>
<evidence type="ECO:0000256" key="13">
    <source>
        <dbReference type="ARBA" id="ARBA00022989"/>
    </source>
</evidence>
<name>A0A4R3HPA4_PAULE</name>
<keyword evidence="11 17" id="KW-0479">Metal-binding</keyword>
<dbReference type="EMBL" id="SLZQ01000017">
    <property type="protein sequence ID" value="TCS33260.1"/>
    <property type="molecule type" value="Genomic_DNA"/>
</dbReference>
<dbReference type="GO" id="GO:0009055">
    <property type="term" value="F:electron transfer activity"/>
    <property type="evidence" value="ECO:0007669"/>
    <property type="project" value="TreeGrafter"/>
</dbReference>
<dbReference type="GO" id="GO:0020037">
    <property type="term" value="F:heme binding"/>
    <property type="evidence" value="ECO:0007669"/>
    <property type="project" value="InterPro"/>
</dbReference>
<dbReference type="AlphaFoldDB" id="A0A4R3HPA4"/>
<dbReference type="GO" id="GO:0046872">
    <property type="term" value="F:metal ion binding"/>
    <property type="evidence" value="ECO:0007669"/>
    <property type="project" value="UniProtKB-KW"/>
</dbReference>
<dbReference type="Pfam" id="PF01127">
    <property type="entry name" value="Sdh_cyt"/>
    <property type="match status" value="1"/>
</dbReference>
<dbReference type="PIRSF" id="PIRSF000169">
    <property type="entry name" value="SDH_D"/>
    <property type="match status" value="1"/>
</dbReference>
<keyword evidence="12" id="KW-0249">Electron transport</keyword>
<dbReference type="CDD" id="cd03494">
    <property type="entry name" value="SQR_TypeC_SdhD"/>
    <property type="match status" value="1"/>
</dbReference>
<comment type="function">
    <text evidence="1">Membrane-anchoring subunit of succinate dehydrogenase (SDH).</text>
</comment>
<evidence type="ECO:0000256" key="18">
    <source>
        <dbReference type="SAM" id="Phobius"/>
    </source>
</evidence>
<dbReference type="GO" id="GO:0005886">
    <property type="term" value="C:plasma membrane"/>
    <property type="evidence" value="ECO:0007669"/>
    <property type="project" value="UniProtKB-SubCell"/>
</dbReference>
<dbReference type="InterPro" id="IPR014312">
    <property type="entry name" value="Succ_DH_anchor"/>
</dbReference>
<evidence type="ECO:0000256" key="7">
    <source>
        <dbReference type="ARBA" id="ARBA00022519"/>
    </source>
</evidence>
<evidence type="ECO:0000256" key="8">
    <source>
        <dbReference type="ARBA" id="ARBA00022532"/>
    </source>
</evidence>
<keyword evidence="5" id="KW-0813">Transport</keyword>
<dbReference type="Proteomes" id="UP000295382">
    <property type="component" value="Unassembled WGS sequence"/>
</dbReference>
<feature type="transmembrane region" description="Helical" evidence="18">
    <location>
        <begin position="61"/>
        <end position="82"/>
    </location>
</feature>
<evidence type="ECO:0000313" key="20">
    <source>
        <dbReference type="Proteomes" id="UP000295382"/>
    </source>
</evidence>
<accession>A0A4R3HPA4</accession>
<comment type="pathway">
    <text evidence="3">Carbohydrate metabolism; tricarboxylic acid cycle.</text>
</comment>
<keyword evidence="14 17" id="KW-0408">Iron</keyword>
<sequence>MANNNIGPRRLVVGAHYGLRDWMAQRVTAIIMGLYTLILLLCFLTGSRFSYEGWAGLFAHQWFKIATFVTFLSLFYHAWVGMRNILMDYVTKSVALRLVLQVATIAWLIGCAGWAAQIIWRA</sequence>
<protein>
    <recommendedName>
        <fullName evidence="4">Succinate dehydrogenase hydrophobic membrane anchor subunit</fullName>
    </recommendedName>
</protein>
<dbReference type="InterPro" id="IPR000701">
    <property type="entry name" value="SuccDH_FuR_B_TM-su"/>
</dbReference>
<reference evidence="19 20" key="1">
    <citation type="submission" date="2019-03" db="EMBL/GenBank/DDBJ databases">
        <title>Genomic Encyclopedia of Type Strains, Phase IV (KMG-IV): sequencing the most valuable type-strain genomes for metagenomic binning, comparative biology and taxonomic classification.</title>
        <authorList>
            <person name="Goeker M."/>
        </authorList>
    </citation>
    <scope>NUCLEOTIDE SEQUENCE [LARGE SCALE GENOMIC DNA]</scope>
    <source>
        <strain evidence="19 20">DSM 7445</strain>
    </source>
</reference>
<organism evidence="19 20">
    <name type="scientific">Paucimonas lemoignei</name>
    <name type="common">Pseudomonas lemoignei</name>
    <dbReference type="NCBI Taxonomy" id="29443"/>
    <lineage>
        <taxon>Bacteria</taxon>
        <taxon>Pseudomonadati</taxon>
        <taxon>Pseudomonadota</taxon>
        <taxon>Betaproteobacteria</taxon>
        <taxon>Burkholderiales</taxon>
        <taxon>Burkholderiaceae</taxon>
        <taxon>Paucimonas</taxon>
    </lineage>
</organism>
<dbReference type="InterPro" id="IPR034804">
    <property type="entry name" value="SQR/QFR_C/D"/>
</dbReference>
<keyword evidence="9 17" id="KW-0349">Heme</keyword>